<dbReference type="InterPro" id="IPR002826">
    <property type="entry name" value="MptE-like"/>
</dbReference>
<organism evidence="2 3">
    <name type="scientific">[Clostridium] fimetarium</name>
    <dbReference type="NCBI Taxonomy" id="99656"/>
    <lineage>
        <taxon>Bacteria</taxon>
        <taxon>Bacillati</taxon>
        <taxon>Bacillota</taxon>
        <taxon>Clostridia</taxon>
        <taxon>Lachnospirales</taxon>
        <taxon>Lachnospiraceae</taxon>
    </lineage>
</organism>
<dbReference type="PANTHER" id="PTHR41786:SF1">
    <property type="entry name" value="6-HYDROXYMETHYLPTERIN DIPHOSPHOKINASE MPTE-LIKE DOMAIN-CONTAINING PROTEIN"/>
    <property type="match status" value="1"/>
</dbReference>
<dbReference type="Proteomes" id="UP000199701">
    <property type="component" value="Unassembled WGS sequence"/>
</dbReference>
<dbReference type="RefSeq" id="WP_092453654.1">
    <property type="nucleotide sequence ID" value="NZ_FOJI01000007.1"/>
</dbReference>
<dbReference type="AlphaFoldDB" id="A0A1I0Q8F1"/>
<accession>A0A1I0Q8F1</accession>
<keyword evidence="3" id="KW-1185">Reference proteome</keyword>
<gene>
    <name evidence="2" type="ORF">SAMN05421659_10786</name>
</gene>
<proteinExistence type="predicted"/>
<dbReference type="Pfam" id="PF01973">
    <property type="entry name" value="MptE-like"/>
    <property type="match status" value="1"/>
</dbReference>
<dbReference type="OrthoDB" id="5291305at2"/>
<dbReference type="PANTHER" id="PTHR41786">
    <property type="entry name" value="MOTILITY ACCESSORY FACTOR MAF"/>
    <property type="match status" value="1"/>
</dbReference>
<reference evidence="2 3" key="1">
    <citation type="submission" date="2016-10" db="EMBL/GenBank/DDBJ databases">
        <authorList>
            <person name="de Groot N.N."/>
        </authorList>
    </citation>
    <scope>NUCLEOTIDE SEQUENCE [LARGE SCALE GENOMIC DNA]</scope>
    <source>
        <strain evidence="2 3">DSM 9179</strain>
    </source>
</reference>
<evidence type="ECO:0000313" key="3">
    <source>
        <dbReference type="Proteomes" id="UP000199701"/>
    </source>
</evidence>
<evidence type="ECO:0000313" key="2">
    <source>
        <dbReference type="EMBL" id="SEW23241.1"/>
    </source>
</evidence>
<feature type="domain" description="6-hydroxymethylpterin diphosphokinase MptE-like" evidence="1">
    <location>
        <begin position="142"/>
        <end position="310"/>
    </location>
</feature>
<sequence length="546" mass="63711">MKEYKKEINKLTDTLDDLKFDSKIFIFGIGTGEYIEELKKLICVENKVVIFEPNKAIYEKYNPNIADNIKLLLFDEIQVKKILNSSIYFENIDNIYFYAFGDYSKVYKKEYDCMIEYLDWALISASAHISLAKRFKKIFAQNMIANIKILNECTPIDHYKFANLNVPAIIVSGGPSLDQNIKDMLQYKEKVKKCFIIAGNRTVGALMKNDIMPDMIVSIDPVDANYDMMKDYLDLKVPLVFYEYSNRYLVKNYKGDKIYIPLLFSQTIEELNQLKGVYSGGSVAHTCIDIANMIGCSPILLVGQDLAYTYEKHHADCAFYDYDKTLNYQSQIKVKDINGEQVNTSLSLENYKKSLEQYIDMYKDKERIKFINCSYGAEIKGAPHQELKKIFQRNIFDNIKTKCIPNKAINIDSKETINNILDYLDACLEKAEQGQELCEIIIEENNDKSLVEVDAQDIDLQRILYILDIIKDFENAPNSKYLGGYFILFVFEMKEKIFLIYAKDYEKQTSDLQHQIRKFKIYFEKMKEMLAEVKKVMQETVQEFYE</sequence>
<evidence type="ECO:0000259" key="1">
    <source>
        <dbReference type="Pfam" id="PF01973"/>
    </source>
</evidence>
<name>A0A1I0Q8F1_9FIRM</name>
<protein>
    <submittedName>
        <fullName evidence="2">Uncharacterized conserved protein</fullName>
    </submittedName>
</protein>
<dbReference type="EMBL" id="FOJI01000007">
    <property type="protein sequence ID" value="SEW23241.1"/>
    <property type="molecule type" value="Genomic_DNA"/>
</dbReference>
<dbReference type="STRING" id="99656.SAMN05421659_10786"/>